<dbReference type="STRING" id="425514.SAMN05443550_12110"/>
<feature type="domain" description="Glycosyltransferase 2-like" evidence="1">
    <location>
        <begin position="7"/>
        <end position="131"/>
    </location>
</feature>
<dbReference type="EMBL" id="FNRA01000021">
    <property type="protein sequence ID" value="SEB21669.1"/>
    <property type="molecule type" value="Genomic_DNA"/>
</dbReference>
<dbReference type="PANTHER" id="PTHR22916">
    <property type="entry name" value="GLYCOSYLTRANSFERASE"/>
    <property type="match status" value="1"/>
</dbReference>
<dbReference type="Pfam" id="PF00535">
    <property type="entry name" value="Glycos_transf_2"/>
    <property type="match status" value="2"/>
</dbReference>
<dbReference type="GO" id="GO:0016758">
    <property type="term" value="F:hexosyltransferase activity"/>
    <property type="evidence" value="ECO:0007669"/>
    <property type="project" value="UniProtKB-ARBA"/>
</dbReference>
<gene>
    <name evidence="2" type="ORF">SAMN05443550_12110</name>
</gene>
<organism evidence="2 3">
    <name type="scientific">Pedobacter hartonius</name>
    <dbReference type="NCBI Taxonomy" id="425514"/>
    <lineage>
        <taxon>Bacteria</taxon>
        <taxon>Pseudomonadati</taxon>
        <taxon>Bacteroidota</taxon>
        <taxon>Sphingobacteriia</taxon>
        <taxon>Sphingobacteriales</taxon>
        <taxon>Sphingobacteriaceae</taxon>
        <taxon>Pedobacter</taxon>
    </lineage>
</organism>
<keyword evidence="3" id="KW-1185">Reference proteome</keyword>
<dbReference type="OrthoDB" id="9770457at2"/>
<reference evidence="2 3" key="1">
    <citation type="submission" date="2016-10" db="EMBL/GenBank/DDBJ databases">
        <authorList>
            <person name="de Groot N.N."/>
        </authorList>
    </citation>
    <scope>NUCLEOTIDE SEQUENCE [LARGE SCALE GENOMIC DNA]</scope>
    <source>
        <strain evidence="2 3">DSM 19033</strain>
    </source>
</reference>
<accession>A0A1H4HII6</accession>
<dbReference type="SUPFAM" id="SSF53448">
    <property type="entry name" value="Nucleotide-diphospho-sugar transferases"/>
    <property type="match status" value="2"/>
</dbReference>
<feature type="domain" description="Glycosyltransferase 2-like" evidence="1">
    <location>
        <begin position="237"/>
        <end position="368"/>
    </location>
</feature>
<dbReference type="PANTHER" id="PTHR22916:SF3">
    <property type="entry name" value="UDP-GLCNAC:BETAGAL BETA-1,3-N-ACETYLGLUCOSAMINYLTRANSFERASE-LIKE PROTEIN 1"/>
    <property type="match status" value="1"/>
</dbReference>
<dbReference type="InterPro" id="IPR029044">
    <property type="entry name" value="Nucleotide-diphossugar_trans"/>
</dbReference>
<evidence type="ECO:0000259" key="1">
    <source>
        <dbReference type="Pfam" id="PF00535"/>
    </source>
</evidence>
<keyword evidence="2" id="KW-0808">Transferase</keyword>
<dbReference type="Proteomes" id="UP000198850">
    <property type="component" value="Unassembled WGS sequence"/>
</dbReference>
<name>A0A1H4HII6_9SPHI</name>
<protein>
    <submittedName>
        <fullName evidence="2">Glycosyl transferase family 2</fullName>
    </submittedName>
</protein>
<dbReference type="Gene3D" id="3.90.550.10">
    <property type="entry name" value="Spore Coat Polysaccharide Biosynthesis Protein SpsA, Chain A"/>
    <property type="match status" value="2"/>
</dbReference>
<sequence>MKYPLVSCIMPTANRLSYSQLAINYFLHQDYPNIELIIIDDGEEPISPIVPITNKIKYWYDETPSIIGDKRNRACEKARGEIIVHWDDDDWYAPDWVSRQVDALVNSGADICGLSQINFLSSIENTRWTYTDPVNEVPWVYGGTLCYWKSFWARHKFENMQAGEDNAFVWNSGGKIHAHLYSNGYLATIHQTNAGVELYENPKEKLQQMKWWTKLAAPLTREPLFIPGSNGDLPLVSCIMPTANRANFIPSAIDNFLMQNYPYRELVIIDDGQVLVDHLIPNIKTIKYYYSEPLGSIGTKRNYACEKATGSIIMHWDDDDWYAKDWISCQVETLSNSGADICGLNQIQFYSPTENKTWMTKNFNSKMPWLSGATLAYRKSFWEKHPFKDMKLMEDDDFIRTSGALVCAHNYYEGFIATLHPYNTSIKEFEDAETKRPGNN</sequence>
<proteinExistence type="predicted"/>
<dbReference type="InterPro" id="IPR001173">
    <property type="entry name" value="Glyco_trans_2-like"/>
</dbReference>
<evidence type="ECO:0000313" key="3">
    <source>
        <dbReference type="Proteomes" id="UP000198850"/>
    </source>
</evidence>
<dbReference type="RefSeq" id="WP_090560095.1">
    <property type="nucleotide sequence ID" value="NZ_FNRA01000021.1"/>
</dbReference>
<evidence type="ECO:0000313" key="2">
    <source>
        <dbReference type="EMBL" id="SEB21669.1"/>
    </source>
</evidence>
<dbReference type="CDD" id="cd00761">
    <property type="entry name" value="Glyco_tranf_GTA_type"/>
    <property type="match status" value="2"/>
</dbReference>
<dbReference type="AlphaFoldDB" id="A0A1H4HII6"/>